<dbReference type="SUPFAM" id="SSF56349">
    <property type="entry name" value="DNA breaking-rejoining enzymes"/>
    <property type="match status" value="1"/>
</dbReference>
<dbReference type="Gene3D" id="1.10.150.130">
    <property type="match status" value="1"/>
</dbReference>
<evidence type="ECO:0000256" key="1">
    <source>
        <dbReference type="ARBA" id="ARBA00023125"/>
    </source>
</evidence>
<keyword evidence="2" id="KW-0233">DNA recombination</keyword>
<evidence type="ECO:0000256" key="2">
    <source>
        <dbReference type="ARBA" id="ARBA00023172"/>
    </source>
</evidence>
<dbReference type="InterPro" id="IPR010998">
    <property type="entry name" value="Integrase_recombinase_N"/>
</dbReference>
<dbReference type="EMBL" id="MVII01000067">
    <property type="protein sequence ID" value="ORB47184.1"/>
    <property type="molecule type" value="Genomic_DNA"/>
</dbReference>
<sequence length="322" mass="35474">MITVERSARDRAVWALFEDWCAACGAEAFPADSETLARFLAANSAALGTQQRRVTVVNGAHRDAGFPLPGHAEQIRSLLCARRAERLQLRTRRVVETVRALPTAGWPTLLFARRDAMMLVLATTGMTFETLARLSIGDVAATPEGNLHVRTGVSNYRTPAALPAAGVFPAHILIDWLRIRAIQHQSPSTRVLAEFIRGGETPAAVQQPPQHLPLFTSLDRWGSAPLHERPIRDRAVRSIVAAHLDRKCPPHREIQLRADTDEHQHSSIAATPLIHLDPNAFDRGLAARRRAAHSLSDVPSVLDAVEDRAERILADLLRLLTI</sequence>
<dbReference type="AlphaFoldDB" id="A0A1X0II91"/>
<name>A0A1X0II91_9MYCO</name>
<dbReference type="Gene3D" id="1.10.443.10">
    <property type="entry name" value="Intergrase catalytic core"/>
    <property type="match status" value="1"/>
</dbReference>
<dbReference type="InterPro" id="IPR011010">
    <property type="entry name" value="DNA_brk_join_enz"/>
</dbReference>
<evidence type="ECO:0000313" key="3">
    <source>
        <dbReference type="EMBL" id="ORB47184.1"/>
    </source>
</evidence>
<accession>A0A1X0II91</accession>
<dbReference type="InterPro" id="IPR013762">
    <property type="entry name" value="Integrase-like_cat_sf"/>
</dbReference>
<dbReference type="GO" id="GO:0006310">
    <property type="term" value="P:DNA recombination"/>
    <property type="evidence" value="ECO:0007669"/>
    <property type="project" value="UniProtKB-KW"/>
</dbReference>
<protein>
    <submittedName>
        <fullName evidence="3">Recombinase</fullName>
    </submittedName>
</protein>
<keyword evidence="1" id="KW-0238">DNA-binding</keyword>
<dbReference type="Proteomes" id="UP000192434">
    <property type="component" value="Unassembled WGS sequence"/>
</dbReference>
<proteinExistence type="predicted"/>
<gene>
    <name evidence="3" type="ORF">BST43_26290</name>
</gene>
<comment type="caution">
    <text evidence="3">The sequence shown here is derived from an EMBL/GenBank/DDBJ whole genome shotgun (WGS) entry which is preliminary data.</text>
</comment>
<dbReference type="SUPFAM" id="SSF47823">
    <property type="entry name" value="lambda integrase-like, N-terminal domain"/>
    <property type="match status" value="1"/>
</dbReference>
<dbReference type="STRING" id="1578165.BKG68_06050"/>
<evidence type="ECO:0000313" key="4">
    <source>
        <dbReference type="Proteomes" id="UP000192434"/>
    </source>
</evidence>
<dbReference type="GO" id="GO:0003677">
    <property type="term" value="F:DNA binding"/>
    <property type="evidence" value="ECO:0007669"/>
    <property type="project" value="UniProtKB-KW"/>
</dbReference>
<dbReference type="RefSeq" id="WP_079633240.1">
    <property type="nucleotide sequence ID" value="NZ_MVII01000067.1"/>
</dbReference>
<dbReference type="GO" id="GO:0015074">
    <property type="term" value="P:DNA integration"/>
    <property type="evidence" value="ECO:0007669"/>
    <property type="project" value="InterPro"/>
</dbReference>
<dbReference type="OrthoDB" id="4542577at2"/>
<reference evidence="3 4" key="1">
    <citation type="submission" date="2016-12" db="EMBL/GenBank/DDBJ databases">
        <title>The new phylogeny of genus Mycobacterium.</title>
        <authorList>
            <person name="Tortoli E."/>
            <person name="Trovato A."/>
            <person name="Cirillo D.M."/>
        </authorList>
    </citation>
    <scope>NUCLEOTIDE SEQUENCE [LARGE SCALE GENOMIC DNA]</scope>
    <source>
        <strain evidence="3 4">CCUG 66554</strain>
    </source>
</reference>
<organism evidence="3 4">
    <name type="scientific">Mycobacteroides saopaulense</name>
    <dbReference type="NCBI Taxonomy" id="1578165"/>
    <lineage>
        <taxon>Bacteria</taxon>
        <taxon>Bacillati</taxon>
        <taxon>Actinomycetota</taxon>
        <taxon>Actinomycetes</taxon>
        <taxon>Mycobacteriales</taxon>
        <taxon>Mycobacteriaceae</taxon>
        <taxon>Mycobacteroides</taxon>
    </lineage>
</organism>